<dbReference type="SUPFAM" id="SSF49464">
    <property type="entry name" value="Carboxypeptidase regulatory domain-like"/>
    <property type="match status" value="1"/>
</dbReference>
<dbReference type="SUPFAM" id="SSF56935">
    <property type="entry name" value="Porins"/>
    <property type="match status" value="1"/>
</dbReference>
<dbReference type="InterPro" id="IPR037066">
    <property type="entry name" value="Plug_dom_sf"/>
</dbReference>
<keyword evidence="1" id="KW-0998">Cell outer membrane</keyword>
<keyword evidence="1" id="KW-0812">Transmembrane</keyword>
<comment type="similarity">
    <text evidence="1">Belongs to the TonB-dependent receptor family.</text>
</comment>
<dbReference type="EMBL" id="BAABBY010000011">
    <property type="protein sequence ID" value="GAA4211383.1"/>
    <property type="molecule type" value="Genomic_DNA"/>
</dbReference>
<evidence type="ECO:0000256" key="1">
    <source>
        <dbReference type="PROSITE-ProRule" id="PRU01360"/>
    </source>
</evidence>
<dbReference type="PROSITE" id="PS52016">
    <property type="entry name" value="TONB_DEPENDENT_REC_3"/>
    <property type="match status" value="1"/>
</dbReference>
<protein>
    <recommendedName>
        <fullName evidence="4">TonB-dependent receptor plug domain-containing protein</fullName>
    </recommendedName>
</protein>
<dbReference type="InterPro" id="IPR039426">
    <property type="entry name" value="TonB-dep_rcpt-like"/>
</dbReference>
<name>A0ABP8BNP0_9SPHI</name>
<proteinExistence type="inferred from homology"/>
<keyword evidence="1" id="KW-0813">Transport</keyword>
<gene>
    <name evidence="2" type="ORF">GCM10022289_40370</name>
</gene>
<keyword evidence="1" id="KW-1134">Transmembrane beta strand</keyword>
<organism evidence="2 3">
    <name type="scientific">Pedobacter jeongneungensis</name>
    <dbReference type="NCBI Taxonomy" id="947309"/>
    <lineage>
        <taxon>Bacteria</taxon>
        <taxon>Pseudomonadati</taxon>
        <taxon>Bacteroidota</taxon>
        <taxon>Sphingobacteriia</taxon>
        <taxon>Sphingobacteriales</taxon>
        <taxon>Sphingobacteriaceae</taxon>
        <taxon>Pedobacter</taxon>
    </lineage>
</organism>
<dbReference type="Proteomes" id="UP001501772">
    <property type="component" value="Unassembled WGS sequence"/>
</dbReference>
<dbReference type="Gene3D" id="2.170.130.10">
    <property type="entry name" value="TonB-dependent receptor, plug domain"/>
    <property type="match status" value="1"/>
</dbReference>
<evidence type="ECO:0000313" key="3">
    <source>
        <dbReference type="Proteomes" id="UP001501772"/>
    </source>
</evidence>
<dbReference type="InterPro" id="IPR008969">
    <property type="entry name" value="CarboxyPept-like_regulatory"/>
</dbReference>
<dbReference type="InterPro" id="IPR023997">
    <property type="entry name" value="TonB-dep_OMP_SusC/RagA_CS"/>
</dbReference>
<comment type="subcellular location">
    <subcellularLocation>
        <location evidence="1">Cell outer membrane</location>
        <topology evidence="1">Multi-pass membrane protein</topology>
    </subcellularLocation>
</comment>
<keyword evidence="1" id="KW-0472">Membrane</keyword>
<dbReference type="NCBIfam" id="TIGR04057">
    <property type="entry name" value="SusC_RagA_signa"/>
    <property type="match status" value="1"/>
</dbReference>
<comment type="caution">
    <text evidence="2">The sequence shown here is derived from an EMBL/GenBank/DDBJ whole genome shotgun (WGS) entry which is preliminary data.</text>
</comment>
<sequence length="329" mass="37068">MDGEKFSLGRFVCFRRTIKYRLIVLWNKIPYCIFFKTLSMKSLQLVLTNPCTQQWSEIERADGNHHCSRCEKNILDLTAKSDKELLLFFQHKNENVCGRVLASQLNRELVLPSSKLSWHWLMPFALGAFVVSPAQAQNLKPKALSSEQHPKSKSSSLPFEAPYSLPPLSIMIMGKVADNVNGRPLGGVEIRKKGDEKVLAVTDSTGRFELRLTDRDMLSKFIFNLPGFSKAEVYINDNIVVKLIAERRIMLGGIAAVSVNQKPLCYVYAGRKNCIIDPSRMGEISPDWIEKIEVLKDASATAIYGARGANGVILIEIKKAYQKKIKFSK</sequence>
<evidence type="ECO:0008006" key="4">
    <source>
        <dbReference type="Google" id="ProtNLM"/>
    </source>
</evidence>
<evidence type="ECO:0000313" key="2">
    <source>
        <dbReference type="EMBL" id="GAA4211383.1"/>
    </source>
</evidence>
<accession>A0ABP8BNP0</accession>
<keyword evidence="3" id="KW-1185">Reference proteome</keyword>
<reference evidence="3" key="1">
    <citation type="journal article" date="2019" name="Int. J. Syst. Evol. Microbiol.">
        <title>The Global Catalogue of Microorganisms (GCM) 10K type strain sequencing project: providing services to taxonomists for standard genome sequencing and annotation.</title>
        <authorList>
            <consortium name="The Broad Institute Genomics Platform"/>
            <consortium name="The Broad Institute Genome Sequencing Center for Infectious Disease"/>
            <person name="Wu L."/>
            <person name="Ma J."/>
        </authorList>
    </citation>
    <scope>NUCLEOTIDE SEQUENCE [LARGE SCALE GENOMIC DNA]</scope>
    <source>
        <strain evidence="3">JCM 17626</strain>
    </source>
</reference>